<feature type="coiled-coil region" evidence="3">
    <location>
        <begin position="98"/>
        <end position="132"/>
    </location>
</feature>
<accession>A0A1J5MRD8</accession>
<dbReference type="PANTHER" id="PTHR32347">
    <property type="entry name" value="EFFLUX SYSTEM COMPONENT YKNX-RELATED"/>
    <property type="match status" value="1"/>
</dbReference>
<evidence type="ECO:0000259" key="4">
    <source>
        <dbReference type="Pfam" id="PF25881"/>
    </source>
</evidence>
<reference evidence="5 6" key="1">
    <citation type="submission" date="2015-09" db="EMBL/GenBank/DDBJ databases">
        <title>Genome of Desulfovibrio dechloracetivorans BerOc1, a mercury methylating strain isolated from highly hydrocarbons and metals contaminated coastal sediments.</title>
        <authorList>
            <person name="Goni Urriza M."/>
            <person name="Gassie C."/>
            <person name="Bouchez O."/>
            <person name="Klopp C."/>
            <person name="Ranchou-Peyruse A."/>
            <person name="Remy G."/>
        </authorList>
    </citation>
    <scope>NUCLEOTIDE SEQUENCE [LARGE SCALE GENOMIC DNA]</scope>
    <source>
        <strain evidence="5 6">BerOc1</strain>
    </source>
</reference>
<comment type="caution">
    <text evidence="5">The sequence shown here is derived from an EMBL/GenBank/DDBJ whole genome shotgun (WGS) entry which is preliminary data.</text>
</comment>
<sequence length="368" mass="41303">MKTVIAIIIVILGVAAFVHWRSPQWLDDYLPATDRRTETFGQMPEIDGHSPWVAGFGRVEPVSQKRRLAFEISGLLDEVLVEEGDAVKQGQVVAGLRDDEYSARLEAARSDAQALKAQYEKLMAGARQEEKTETLSVVQRTKSVMENARVEMKRRKELLDQNLIAKEEVDRTVTEYLVAEKEYEEARQRYLVMKNFSRKEDIATAWAEYEAAVQRAVDMRAQLEKTRLRSPVDGRVLRVHRQPGENVSIFFECPVLTVADISRYQIRAEINEKYAALLEPGQEAYFTSEAFGGLRFQGRIERVGDMTGPKTVTLDLPREKADTKVLEAIIALDNQDGLVTGLTGDVFILTSENPGLVRNQVGSGAGGQ</sequence>
<evidence type="ECO:0000256" key="1">
    <source>
        <dbReference type="ARBA" id="ARBA00004196"/>
    </source>
</evidence>
<organism evidence="5 6">
    <name type="scientific">Pseudodesulfovibrio hydrargyri</name>
    <dbReference type="NCBI Taxonomy" id="2125990"/>
    <lineage>
        <taxon>Bacteria</taxon>
        <taxon>Pseudomonadati</taxon>
        <taxon>Thermodesulfobacteriota</taxon>
        <taxon>Desulfovibrionia</taxon>
        <taxon>Desulfovibrionales</taxon>
        <taxon>Desulfovibrionaceae</taxon>
    </lineage>
</organism>
<gene>
    <name evidence="5" type="primary">emrA_2</name>
    <name evidence="5" type="ORF">BerOc1_01082</name>
</gene>
<proteinExistence type="predicted"/>
<dbReference type="SUPFAM" id="SSF111369">
    <property type="entry name" value="HlyD-like secretion proteins"/>
    <property type="match status" value="2"/>
</dbReference>
<dbReference type="InterPro" id="IPR050465">
    <property type="entry name" value="UPF0194_transport"/>
</dbReference>
<dbReference type="GO" id="GO:0030313">
    <property type="term" value="C:cell envelope"/>
    <property type="evidence" value="ECO:0007669"/>
    <property type="project" value="UniProtKB-SubCell"/>
</dbReference>
<keyword evidence="2 3" id="KW-0175">Coiled coil</keyword>
<dbReference type="Proteomes" id="UP000181901">
    <property type="component" value="Unassembled WGS sequence"/>
</dbReference>
<feature type="domain" description="YbhG-like alpha-helical hairpin" evidence="4">
    <location>
        <begin position="98"/>
        <end position="215"/>
    </location>
</feature>
<protein>
    <submittedName>
        <fullName evidence="5">Multidrug export protein EmrA</fullName>
    </submittedName>
</protein>
<dbReference type="RefSeq" id="WP_071544705.1">
    <property type="nucleotide sequence ID" value="NZ_LKAQ01000004.1"/>
</dbReference>
<dbReference type="Gene3D" id="2.40.30.170">
    <property type="match status" value="1"/>
</dbReference>
<dbReference type="PANTHER" id="PTHR32347:SF27">
    <property type="entry name" value="RND EFFLUX PUMP MEMBRANE FUSION PROTEIN BARREL-SANDWICH DOMAIN-CONTAINING PROTEIN"/>
    <property type="match status" value="1"/>
</dbReference>
<evidence type="ECO:0000313" key="5">
    <source>
        <dbReference type="EMBL" id="OIQ49158.1"/>
    </source>
</evidence>
<dbReference type="Pfam" id="PF25881">
    <property type="entry name" value="HH_YBHG"/>
    <property type="match status" value="1"/>
</dbReference>
<dbReference type="AlphaFoldDB" id="A0A1J5MRD8"/>
<evidence type="ECO:0000313" key="6">
    <source>
        <dbReference type="Proteomes" id="UP000181901"/>
    </source>
</evidence>
<dbReference type="InterPro" id="IPR059052">
    <property type="entry name" value="HH_YbhG-like"/>
</dbReference>
<evidence type="ECO:0000256" key="2">
    <source>
        <dbReference type="ARBA" id="ARBA00023054"/>
    </source>
</evidence>
<dbReference type="OrthoDB" id="9784484at2"/>
<name>A0A1J5MRD8_9BACT</name>
<keyword evidence="6" id="KW-1185">Reference proteome</keyword>
<dbReference type="Gene3D" id="2.40.50.100">
    <property type="match status" value="1"/>
</dbReference>
<comment type="subcellular location">
    <subcellularLocation>
        <location evidence="1">Cell envelope</location>
    </subcellularLocation>
</comment>
<dbReference type="EMBL" id="LKAQ01000004">
    <property type="protein sequence ID" value="OIQ49158.1"/>
    <property type="molecule type" value="Genomic_DNA"/>
</dbReference>
<evidence type="ECO:0000256" key="3">
    <source>
        <dbReference type="SAM" id="Coils"/>
    </source>
</evidence>